<feature type="compositionally biased region" description="Polar residues" evidence="1">
    <location>
        <begin position="85"/>
        <end position="99"/>
    </location>
</feature>
<organism evidence="2">
    <name type="scientific">Strongyloides stercoralis</name>
    <name type="common">Threadworm</name>
    <dbReference type="NCBI Taxonomy" id="6248"/>
    <lineage>
        <taxon>Eukaryota</taxon>
        <taxon>Metazoa</taxon>
        <taxon>Ecdysozoa</taxon>
        <taxon>Nematoda</taxon>
        <taxon>Chromadorea</taxon>
        <taxon>Rhabditida</taxon>
        <taxon>Tylenchina</taxon>
        <taxon>Panagrolaimomorpha</taxon>
        <taxon>Strongyloidoidea</taxon>
        <taxon>Strongyloididae</taxon>
        <taxon>Strongyloides</taxon>
    </lineage>
</organism>
<feature type="compositionally biased region" description="Basic residues" evidence="1">
    <location>
        <begin position="21"/>
        <end position="35"/>
    </location>
</feature>
<evidence type="ECO:0000313" key="2">
    <source>
        <dbReference type="WBParaSite" id="SSTP_0000829100.1"/>
    </source>
</evidence>
<protein>
    <submittedName>
        <fullName evidence="2">Uncharacterized protein</fullName>
    </submittedName>
</protein>
<dbReference type="WBParaSite" id="SSTP_0000829100.1">
    <property type="protein sequence ID" value="SSTP_0000829100.1"/>
    <property type="gene ID" value="SSTP_0000829100"/>
</dbReference>
<name>A0A0K0EFN0_STRER</name>
<evidence type="ECO:0000256" key="1">
    <source>
        <dbReference type="SAM" id="MobiDB-lite"/>
    </source>
</evidence>
<reference evidence="2" key="1">
    <citation type="submission" date="2015-08" db="UniProtKB">
        <authorList>
            <consortium name="WormBaseParasite"/>
        </authorList>
    </citation>
    <scope>IDENTIFICATION</scope>
</reference>
<feature type="compositionally biased region" description="Acidic residues" evidence="1">
    <location>
        <begin position="113"/>
        <end position="134"/>
    </location>
</feature>
<proteinExistence type="predicted"/>
<sequence length="158" mass="18610">MQVVDQVLLTFLGKPYKNLKSTKRKKKEEKKRRNVTSKETIEGTKNIKKIVEKTTIKQTSKASTTKTVTTTRPMEYQCGLDYYNKPQNPGNEQYYSNPNGGDKNYYDECKDDYYDDNENDSSEDYEDEYSESTEESSKEEVNFFDKYCRLVKRVLDEC</sequence>
<accession>A0A0K0EFN0</accession>
<dbReference type="AlphaFoldDB" id="A0A0K0EFN0"/>
<feature type="region of interest" description="Disordered" evidence="1">
    <location>
        <begin position="21"/>
        <end position="44"/>
    </location>
</feature>
<feature type="region of interest" description="Disordered" evidence="1">
    <location>
        <begin position="79"/>
        <end position="137"/>
    </location>
</feature>